<comment type="caution">
    <text evidence="3">The sequence shown here is derived from an EMBL/GenBank/DDBJ whole genome shotgun (WGS) entry which is preliminary data.</text>
</comment>
<dbReference type="Proteomes" id="UP000327013">
    <property type="component" value="Unassembled WGS sequence"/>
</dbReference>
<feature type="region of interest" description="Disordered" evidence="1">
    <location>
        <begin position="239"/>
        <end position="258"/>
    </location>
</feature>
<protein>
    <submittedName>
        <fullName evidence="3">Uncharacterized protein</fullName>
    </submittedName>
</protein>
<keyword evidence="2" id="KW-0472">Membrane</keyword>
<dbReference type="EMBL" id="VIBQ01000036">
    <property type="protein sequence ID" value="KAB8437380.1"/>
    <property type="molecule type" value="Genomic_DNA"/>
</dbReference>
<feature type="transmembrane region" description="Helical" evidence="2">
    <location>
        <begin position="12"/>
        <end position="29"/>
    </location>
</feature>
<evidence type="ECO:0000256" key="2">
    <source>
        <dbReference type="SAM" id="Phobius"/>
    </source>
</evidence>
<keyword evidence="2" id="KW-0812">Transmembrane</keyword>
<reference evidence="3 4" key="1">
    <citation type="submission" date="2019-06" db="EMBL/GenBank/DDBJ databases">
        <title>A chromosomal-level reference genome of Carpinus fangiana (Coryloideae, Betulaceae).</title>
        <authorList>
            <person name="Yang X."/>
            <person name="Wang Z."/>
            <person name="Zhang L."/>
            <person name="Hao G."/>
            <person name="Liu J."/>
            <person name="Yang Y."/>
        </authorList>
    </citation>
    <scope>NUCLEOTIDE SEQUENCE [LARGE SCALE GENOMIC DNA]</scope>
    <source>
        <strain evidence="3">Cfa_2016G</strain>
        <tissue evidence="3">Leaf</tissue>
    </source>
</reference>
<dbReference type="AlphaFoldDB" id="A0A5N6L087"/>
<dbReference type="OrthoDB" id="5422351at2759"/>
<feature type="compositionally biased region" description="Polar residues" evidence="1">
    <location>
        <begin position="606"/>
        <end position="636"/>
    </location>
</feature>
<proteinExistence type="predicted"/>
<keyword evidence="4" id="KW-1185">Reference proteome</keyword>
<name>A0A5N6L087_9ROSI</name>
<feature type="region of interest" description="Disordered" evidence="1">
    <location>
        <begin position="536"/>
        <end position="808"/>
    </location>
</feature>
<feature type="compositionally biased region" description="Basic and acidic residues" evidence="1">
    <location>
        <begin position="239"/>
        <end position="249"/>
    </location>
</feature>
<feature type="compositionally biased region" description="Basic residues" evidence="1">
    <location>
        <begin position="673"/>
        <end position="683"/>
    </location>
</feature>
<sequence>MSRHTYLVPLRYLCLCFSFSLVVVPFSLFTHSSYTLDSLASLAALARWSARVSRSDTSSPPPPQPGLSVACLSRTVPLEKAPPASNPWLEPSSPDLGARLPHCRAVLDPSAQVFCGLLLYVPRRSLWHLPVFLLVPATPAHPFSNRSRPATLSMRLRRSTFLGHGTISLGPIPWTRTARRATAHGTDVICSRTSSATATRPTAALPATAVCSWVAPTGTTYVSSLSPLVSPLISPKYRRNGDQEFHNPDEPSTSSCPLLPGQLVNVLTVAQGPLGLPPQMTMSPQDRTKAPVPASSRDRRSSAPHATSGDRRKVLDDRFNATLARLQTAAAETIISAYMQARPLDELIHPHHPAAKRHIRSSPAPALFPFTSPTALTRNHTLKRKTTSSVARPVSRLGRSNSTAAKSPHQTKAVREYTNPFLIASTQPDIAEEDSYLGIDHLEPPQKISRPVTSVQISATGIPGSIDAMDSRKPQSSPAALASGHLILVQSSNRLADFDESQKSPPLDTIEDVRTADMNLPKPDMEWLNHPPEHLQLKYPERGSDSPPSPALTSGARTPSPPPPPTRSKSQRLKRLASFKGRIKMPQVPQLPKMKSRRPSVKQDAEQTFSKGTIFNETSSTWTPALTSPSESSPGITSPIIAPKQPALDSPIEQFSSTLPGFDPPMIEEKVSRKSRPRKHTFPLRRESNSREVEKIADAIPSAQASEVSSTSARALPSHYPLRGASLPTMLTPGAASSSQETITQPSRRGRRHRPAAAAPPSPPPQHGPCEQSALPPSTFRFAQRDSHQDAFPNPFTEPQVEPRQSFDEDIHRDQIKQLMRGKTSSHDLDQRRSSFTARQQDREDSACFLLPTGHAFSGGDDADHDAATAKESEQGFGAASFEYLAAAIF</sequence>
<accession>A0A5N6L087</accession>
<feature type="compositionally biased region" description="Pro residues" evidence="1">
    <location>
        <begin position="758"/>
        <end position="767"/>
    </location>
</feature>
<feature type="region of interest" description="Disordered" evidence="1">
    <location>
        <begin position="275"/>
        <end position="314"/>
    </location>
</feature>
<feature type="compositionally biased region" description="Polar residues" evidence="1">
    <location>
        <begin position="735"/>
        <end position="744"/>
    </location>
</feature>
<feature type="region of interest" description="Disordered" evidence="1">
    <location>
        <begin position="383"/>
        <end position="412"/>
    </location>
</feature>
<feature type="compositionally biased region" description="Basic residues" evidence="1">
    <location>
        <begin position="569"/>
        <end position="583"/>
    </location>
</feature>
<evidence type="ECO:0000313" key="4">
    <source>
        <dbReference type="Proteomes" id="UP000327013"/>
    </source>
</evidence>
<keyword evidence="2" id="KW-1133">Transmembrane helix</keyword>
<feature type="compositionally biased region" description="Polar residues" evidence="1">
    <location>
        <begin position="703"/>
        <end position="713"/>
    </location>
</feature>
<evidence type="ECO:0000256" key="1">
    <source>
        <dbReference type="SAM" id="MobiDB-lite"/>
    </source>
</evidence>
<feature type="compositionally biased region" description="Polar residues" evidence="1">
    <location>
        <begin position="398"/>
        <end position="410"/>
    </location>
</feature>
<organism evidence="3 4">
    <name type="scientific">Carpinus fangiana</name>
    <dbReference type="NCBI Taxonomy" id="176857"/>
    <lineage>
        <taxon>Eukaryota</taxon>
        <taxon>Viridiplantae</taxon>
        <taxon>Streptophyta</taxon>
        <taxon>Embryophyta</taxon>
        <taxon>Tracheophyta</taxon>
        <taxon>Spermatophyta</taxon>
        <taxon>Magnoliopsida</taxon>
        <taxon>eudicotyledons</taxon>
        <taxon>Gunneridae</taxon>
        <taxon>Pentapetalae</taxon>
        <taxon>rosids</taxon>
        <taxon>fabids</taxon>
        <taxon>Fagales</taxon>
        <taxon>Betulaceae</taxon>
        <taxon>Carpinus</taxon>
    </lineage>
</organism>
<feature type="region of interest" description="Disordered" evidence="1">
    <location>
        <begin position="820"/>
        <end position="845"/>
    </location>
</feature>
<gene>
    <name evidence="3" type="ORF">FH972_025059</name>
</gene>
<feature type="compositionally biased region" description="Basic and acidic residues" evidence="1">
    <location>
        <begin position="684"/>
        <end position="697"/>
    </location>
</feature>
<evidence type="ECO:0000313" key="3">
    <source>
        <dbReference type="EMBL" id="KAB8437380.1"/>
    </source>
</evidence>